<keyword evidence="10" id="KW-1185">Reference proteome</keyword>
<evidence type="ECO:0000256" key="5">
    <source>
        <dbReference type="ARBA" id="ARBA00038359"/>
    </source>
</evidence>
<dbReference type="InterPro" id="IPR049326">
    <property type="entry name" value="Rhodopsin_dom_fungi"/>
</dbReference>
<feature type="transmembrane region" description="Helical" evidence="7">
    <location>
        <begin position="97"/>
        <end position="120"/>
    </location>
</feature>
<evidence type="ECO:0000256" key="4">
    <source>
        <dbReference type="ARBA" id="ARBA00023136"/>
    </source>
</evidence>
<accession>A0ABR2XNC7</accession>
<feature type="transmembrane region" description="Helical" evidence="7">
    <location>
        <begin position="132"/>
        <end position="153"/>
    </location>
</feature>
<keyword evidence="3 7" id="KW-1133">Transmembrane helix</keyword>
<dbReference type="Pfam" id="PF20684">
    <property type="entry name" value="Fung_rhodopsin"/>
    <property type="match status" value="1"/>
</dbReference>
<name>A0ABR2XNC7_9PEZI</name>
<feature type="region of interest" description="Disordered" evidence="6">
    <location>
        <begin position="331"/>
        <end position="363"/>
    </location>
</feature>
<feature type="transmembrane region" description="Helical" evidence="7">
    <location>
        <begin position="20"/>
        <end position="43"/>
    </location>
</feature>
<keyword evidence="2 7" id="KW-0812">Transmembrane</keyword>
<feature type="transmembrane region" description="Helical" evidence="7">
    <location>
        <begin position="180"/>
        <end position="202"/>
    </location>
</feature>
<dbReference type="InterPro" id="IPR052337">
    <property type="entry name" value="SAT4-like"/>
</dbReference>
<proteinExistence type="inferred from homology"/>
<evidence type="ECO:0000256" key="7">
    <source>
        <dbReference type="SAM" id="Phobius"/>
    </source>
</evidence>
<protein>
    <submittedName>
        <fullName evidence="9">Integral membrane protein</fullName>
    </submittedName>
</protein>
<comment type="caution">
    <text evidence="9">The sequence shown here is derived from an EMBL/GenBank/DDBJ whole genome shotgun (WGS) entry which is preliminary data.</text>
</comment>
<evidence type="ECO:0000256" key="1">
    <source>
        <dbReference type="ARBA" id="ARBA00004141"/>
    </source>
</evidence>
<comment type="similarity">
    <text evidence="5">Belongs to the SAT4 family.</text>
</comment>
<comment type="subcellular location">
    <subcellularLocation>
        <location evidence="1">Membrane</location>
        <topology evidence="1">Multi-pass membrane protein</topology>
    </subcellularLocation>
</comment>
<evidence type="ECO:0000256" key="6">
    <source>
        <dbReference type="SAM" id="MobiDB-lite"/>
    </source>
</evidence>
<organism evidence="9 10">
    <name type="scientific">Seiridium cardinale</name>
    <dbReference type="NCBI Taxonomy" id="138064"/>
    <lineage>
        <taxon>Eukaryota</taxon>
        <taxon>Fungi</taxon>
        <taxon>Dikarya</taxon>
        <taxon>Ascomycota</taxon>
        <taxon>Pezizomycotina</taxon>
        <taxon>Sordariomycetes</taxon>
        <taxon>Xylariomycetidae</taxon>
        <taxon>Amphisphaeriales</taxon>
        <taxon>Sporocadaceae</taxon>
        <taxon>Seiridium</taxon>
    </lineage>
</organism>
<sequence>MSSSATVHLTPEPNDLGRGPLIMGVTWAMLALSIVIVAARIHLRRRTHMLGWDDYTMLLALALQIACQGIYTKNFEGGLGKHDKDLTMAQLIEIQKWNYIAVCPNMMASVIARISAALLLIRIFGSKTWFKWYLIVFTSIQTLLAIAFVPILWTQSSPIEGLWNPAVKAQRYPATRSGNIVYLVQAMLTFSDLTYVLFPVLIVFRLQMLFRRKLGLGILMGLSLITMVVSLMKTLQVRLSTGRAGNTTSDIQYNTSLIQLWSGVEQCLVISISCVPPLHAHAKVELANLRSALSSLTKIVTRKGASSNGSFGPGKPSSSLYYDVEMQSAGRRRLHSSGDEGEFPLTAPRSAYMPEGKATGEVSGQHIRQTNEVMVSYRNAENAREIV</sequence>
<evidence type="ECO:0000313" key="9">
    <source>
        <dbReference type="EMBL" id="KAK9775106.1"/>
    </source>
</evidence>
<evidence type="ECO:0000313" key="10">
    <source>
        <dbReference type="Proteomes" id="UP001465668"/>
    </source>
</evidence>
<evidence type="ECO:0000256" key="3">
    <source>
        <dbReference type="ARBA" id="ARBA00022989"/>
    </source>
</evidence>
<feature type="transmembrane region" description="Helical" evidence="7">
    <location>
        <begin position="55"/>
        <end position="71"/>
    </location>
</feature>
<evidence type="ECO:0000259" key="8">
    <source>
        <dbReference type="Pfam" id="PF20684"/>
    </source>
</evidence>
<dbReference type="PANTHER" id="PTHR33048">
    <property type="entry name" value="PTH11-LIKE INTEGRAL MEMBRANE PROTEIN (AFU_ORTHOLOGUE AFUA_5G11245)"/>
    <property type="match status" value="1"/>
</dbReference>
<gene>
    <name evidence="9" type="ORF">SCAR479_08082</name>
</gene>
<reference evidence="9 10" key="1">
    <citation type="submission" date="2024-02" db="EMBL/GenBank/DDBJ databases">
        <title>First draft genome assembly of two strains of Seiridium cardinale.</title>
        <authorList>
            <person name="Emiliani G."/>
            <person name="Scali E."/>
        </authorList>
    </citation>
    <scope>NUCLEOTIDE SEQUENCE [LARGE SCALE GENOMIC DNA]</scope>
    <source>
        <strain evidence="9 10">BM-138-000479</strain>
    </source>
</reference>
<dbReference type="Proteomes" id="UP001465668">
    <property type="component" value="Unassembled WGS sequence"/>
</dbReference>
<keyword evidence="4 7" id="KW-0472">Membrane</keyword>
<feature type="domain" description="Rhodopsin" evidence="8">
    <location>
        <begin position="40"/>
        <end position="279"/>
    </location>
</feature>
<dbReference type="EMBL" id="JARVKM010000036">
    <property type="protein sequence ID" value="KAK9775106.1"/>
    <property type="molecule type" value="Genomic_DNA"/>
</dbReference>
<dbReference type="PANTHER" id="PTHR33048:SF146">
    <property type="entry name" value="INTEGRAL MEMBRANE PROTEIN"/>
    <property type="match status" value="1"/>
</dbReference>
<feature type="transmembrane region" description="Helical" evidence="7">
    <location>
        <begin position="214"/>
        <end position="232"/>
    </location>
</feature>
<evidence type="ECO:0000256" key="2">
    <source>
        <dbReference type="ARBA" id="ARBA00022692"/>
    </source>
</evidence>